<evidence type="ECO:0000313" key="2">
    <source>
        <dbReference type="Proteomes" id="UP000823399"/>
    </source>
</evidence>
<reference evidence="1" key="1">
    <citation type="journal article" date="2020" name="New Phytol.">
        <title>Comparative genomics reveals dynamic genome evolution in host specialist ectomycorrhizal fungi.</title>
        <authorList>
            <person name="Lofgren L.A."/>
            <person name="Nguyen N.H."/>
            <person name="Vilgalys R."/>
            <person name="Ruytinx J."/>
            <person name="Liao H.L."/>
            <person name="Branco S."/>
            <person name="Kuo A."/>
            <person name="LaButti K."/>
            <person name="Lipzen A."/>
            <person name="Andreopoulos W."/>
            <person name="Pangilinan J."/>
            <person name="Riley R."/>
            <person name="Hundley H."/>
            <person name="Na H."/>
            <person name="Barry K."/>
            <person name="Grigoriev I.V."/>
            <person name="Stajich J.E."/>
            <person name="Kennedy P.G."/>
        </authorList>
    </citation>
    <scope>NUCLEOTIDE SEQUENCE</scope>
    <source>
        <strain evidence="1">FC423</strain>
    </source>
</reference>
<proteinExistence type="predicted"/>
<dbReference type="EMBL" id="JABBWM010000063">
    <property type="protein sequence ID" value="KAG2097931.1"/>
    <property type="molecule type" value="Genomic_DNA"/>
</dbReference>
<dbReference type="InterPro" id="IPR008922">
    <property type="entry name" value="Di-copper_centre_dom_sf"/>
</dbReference>
<accession>A0A9P7EY68</accession>
<evidence type="ECO:0000313" key="1">
    <source>
        <dbReference type="EMBL" id="KAG2097931.1"/>
    </source>
</evidence>
<protein>
    <submittedName>
        <fullName evidence="1">Uncharacterized protein</fullName>
    </submittedName>
</protein>
<dbReference type="Proteomes" id="UP000823399">
    <property type="component" value="Unassembled WGS sequence"/>
</dbReference>
<comment type="caution">
    <text evidence="1">The sequence shown here is derived from an EMBL/GenBank/DDBJ whole genome shotgun (WGS) entry which is preliminary data.</text>
</comment>
<dbReference type="OrthoDB" id="6132182at2759"/>
<dbReference type="AlphaFoldDB" id="A0A9P7EY68"/>
<keyword evidence="2" id="KW-1185">Reference proteome</keyword>
<name>A0A9P7EY68_9AGAM</name>
<dbReference type="RefSeq" id="XP_041288689.1">
    <property type="nucleotide sequence ID" value="XM_041434072.1"/>
</dbReference>
<sequence length="439" mass="49623">MPGSSESRCIRLEGESLHISSVERISKSPISYWCVGRIPDVPENGLPPVLYEEKVKIMAARGKKQIVDHPLSFFSYVSGVPFDFSDEKDDSTGQVAYFSRWQRTYCHASSTPDPEGSRIDLLQKMFKARANDLRRGVAQLFTFSDDDNSAIAYILVSVTGTSFLIIPWNRKEIQLWVALSDELGWEWTNDLQSFSDYAGFDTILFFHHSNVDRLWYCSVIESPKLVTTNNSFQTGRYYHSERSKETTGPLLRSNFCMSKATPSIIRFPSLRELRSIQVATSFQERASACKRVQAYYDFYPQTNVKQKEFSFESAALCTVRREAGSIVLGMIPIPPELIESIIKSNKGGESSFDQTLAHIKGAFIGRLVDATGSELAGAEENKNRPVHLCDWQHHNSIFNNKMCEADQEDTILQLSRWQKFPGLQIVYNSASSMSCTLGV</sequence>
<dbReference type="SUPFAM" id="SSF48056">
    <property type="entry name" value="Di-copper centre-containing domain"/>
    <property type="match status" value="1"/>
</dbReference>
<dbReference type="GeneID" id="64696331"/>
<organism evidence="1 2">
    <name type="scientific">Suillus discolor</name>
    <dbReference type="NCBI Taxonomy" id="1912936"/>
    <lineage>
        <taxon>Eukaryota</taxon>
        <taxon>Fungi</taxon>
        <taxon>Dikarya</taxon>
        <taxon>Basidiomycota</taxon>
        <taxon>Agaricomycotina</taxon>
        <taxon>Agaricomycetes</taxon>
        <taxon>Agaricomycetidae</taxon>
        <taxon>Boletales</taxon>
        <taxon>Suillineae</taxon>
        <taxon>Suillaceae</taxon>
        <taxon>Suillus</taxon>
    </lineage>
</organism>
<gene>
    <name evidence="1" type="ORF">F5147DRAFT_656182</name>
</gene>
<dbReference type="Gene3D" id="1.10.1280.10">
    <property type="entry name" value="Di-copper center containing domain from catechol oxidase"/>
    <property type="match status" value="1"/>
</dbReference>